<keyword evidence="9" id="KW-1185">Reference proteome</keyword>
<evidence type="ECO:0000256" key="1">
    <source>
        <dbReference type="ARBA" id="ARBA00005010"/>
    </source>
</evidence>
<dbReference type="GO" id="GO:0019354">
    <property type="term" value="P:siroheme biosynthetic process"/>
    <property type="evidence" value="ECO:0007669"/>
    <property type="project" value="UniProtKB-UniPathway"/>
</dbReference>
<evidence type="ECO:0000256" key="5">
    <source>
        <dbReference type="ARBA" id="ARBA00023244"/>
    </source>
</evidence>
<keyword evidence="3" id="KW-0560">Oxidoreductase</keyword>
<evidence type="ECO:0000313" key="9">
    <source>
        <dbReference type="Proteomes" id="UP000626244"/>
    </source>
</evidence>
<keyword evidence="5" id="KW-0627">Porphyrin biosynthesis</keyword>
<dbReference type="UniPathway" id="UPA00262">
    <property type="reaction ID" value="UER00222"/>
</dbReference>
<dbReference type="GO" id="GO:0043115">
    <property type="term" value="F:precorrin-2 dehydrogenase activity"/>
    <property type="evidence" value="ECO:0007669"/>
    <property type="project" value="UniProtKB-EC"/>
</dbReference>
<feature type="domain" description="Siroheme synthase central" evidence="7">
    <location>
        <begin position="116"/>
        <end position="142"/>
    </location>
</feature>
<proteinExistence type="predicted"/>
<dbReference type="EC" id="1.3.1.76" evidence="2"/>
<dbReference type="InterPro" id="IPR006367">
    <property type="entry name" value="Sirohaem_synthase_N"/>
</dbReference>
<dbReference type="InterPro" id="IPR036291">
    <property type="entry name" value="NAD(P)-bd_dom_sf"/>
</dbReference>
<protein>
    <recommendedName>
        <fullName evidence="2">precorrin-2 dehydrogenase</fullName>
        <ecNumber evidence="2">1.3.1.76</ecNumber>
    </recommendedName>
</protein>
<evidence type="ECO:0000259" key="7">
    <source>
        <dbReference type="Pfam" id="PF14824"/>
    </source>
</evidence>
<comment type="catalytic activity">
    <reaction evidence="6">
        <text>precorrin-2 + NAD(+) = sirohydrochlorin + NADH + 2 H(+)</text>
        <dbReference type="Rhea" id="RHEA:15613"/>
        <dbReference type="ChEBI" id="CHEBI:15378"/>
        <dbReference type="ChEBI" id="CHEBI:57540"/>
        <dbReference type="ChEBI" id="CHEBI:57945"/>
        <dbReference type="ChEBI" id="CHEBI:58351"/>
        <dbReference type="ChEBI" id="CHEBI:58827"/>
        <dbReference type="EC" id="1.3.1.76"/>
    </reaction>
</comment>
<comment type="pathway">
    <text evidence="1">Porphyrin-containing compound metabolism; siroheme biosynthesis; sirohydrochlorin from precorrin-2: step 1/1.</text>
</comment>
<dbReference type="InterPro" id="IPR028281">
    <property type="entry name" value="Sirohaem_synthase_central"/>
</dbReference>
<dbReference type="Proteomes" id="UP000626244">
    <property type="component" value="Unassembled WGS sequence"/>
</dbReference>
<reference evidence="9" key="1">
    <citation type="journal article" date="2019" name="Int. J. Syst. Evol. Microbiol.">
        <title>The Global Catalogue of Microorganisms (GCM) 10K type strain sequencing project: providing services to taxonomists for standard genome sequencing and annotation.</title>
        <authorList>
            <consortium name="The Broad Institute Genomics Platform"/>
            <consortium name="The Broad Institute Genome Sequencing Center for Infectious Disease"/>
            <person name="Wu L."/>
            <person name="Ma J."/>
        </authorList>
    </citation>
    <scope>NUCLEOTIDE SEQUENCE [LARGE SCALE GENOMIC DNA]</scope>
    <source>
        <strain evidence="9">CGMCC 1.14993</strain>
    </source>
</reference>
<evidence type="ECO:0000256" key="4">
    <source>
        <dbReference type="ARBA" id="ARBA00023027"/>
    </source>
</evidence>
<keyword evidence="4" id="KW-0520">NAD</keyword>
<dbReference type="Pfam" id="PF13241">
    <property type="entry name" value="NAD_binding_7"/>
    <property type="match status" value="1"/>
</dbReference>
<dbReference type="SUPFAM" id="SSF51735">
    <property type="entry name" value="NAD(P)-binding Rossmann-fold domains"/>
    <property type="match status" value="1"/>
</dbReference>
<gene>
    <name evidence="8" type="ORF">GCM10007380_35510</name>
</gene>
<dbReference type="EMBL" id="BMHB01000002">
    <property type="protein sequence ID" value="GGI16948.1"/>
    <property type="molecule type" value="Genomic_DNA"/>
</dbReference>
<dbReference type="Gene3D" id="3.40.50.720">
    <property type="entry name" value="NAD(P)-binding Rossmann-like Domain"/>
    <property type="match status" value="1"/>
</dbReference>
<dbReference type="InterPro" id="IPR028161">
    <property type="entry name" value="Met8-like"/>
</dbReference>
<dbReference type="PANTHER" id="PTHR35330:SF1">
    <property type="entry name" value="SIROHEME BIOSYNTHESIS PROTEIN MET8"/>
    <property type="match status" value="1"/>
</dbReference>
<organism evidence="8 9">
    <name type="scientific">Gottfriedia solisilvae</name>
    <dbReference type="NCBI Taxonomy" id="1516104"/>
    <lineage>
        <taxon>Bacteria</taxon>
        <taxon>Bacillati</taxon>
        <taxon>Bacillota</taxon>
        <taxon>Bacilli</taxon>
        <taxon>Bacillales</taxon>
        <taxon>Bacillaceae</taxon>
        <taxon>Gottfriedia</taxon>
    </lineage>
</organism>
<evidence type="ECO:0000313" key="8">
    <source>
        <dbReference type="EMBL" id="GGI16948.1"/>
    </source>
</evidence>
<dbReference type="Pfam" id="PF14824">
    <property type="entry name" value="Sirohm_synth_M"/>
    <property type="match status" value="1"/>
</dbReference>
<evidence type="ECO:0000256" key="2">
    <source>
        <dbReference type="ARBA" id="ARBA00012400"/>
    </source>
</evidence>
<evidence type="ECO:0000256" key="6">
    <source>
        <dbReference type="ARBA" id="ARBA00047561"/>
    </source>
</evidence>
<sequence length="165" mass="18768">MTEMVPLLFRLSSKKIVIIGGGKIAFRKAKTFVKSGAAITIISPQIIEDFKEFPSITHINKRFEKDDIKEAHIVITATNDKEVNQFVKECTTDFQWFNDVSDQKNSDFHTPAVVRRGELIVSVSTSGKSPILSKKLKSELENYFDDHYVEIVKTYADDRKKPGIE</sequence>
<dbReference type="AlphaFoldDB" id="A0A8J3AM11"/>
<dbReference type="Gene3D" id="3.30.160.110">
    <property type="entry name" value="Siroheme synthase, domain 2"/>
    <property type="match status" value="1"/>
</dbReference>
<accession>A0A8J3AM11</accession>
<dbReference type="PANTHER" id="PTHR35330">
    <property type="entry name" value="SIROHEME BIOSYNTHESIS PROTEIN MET8"/>
    <property type="match status" value="1"/>
</dbReference>
<comment type="caution">
    <text evidence="8">The sequence shown here is derived from an EMBL/GenBank/DDBJ whole genome shotgun (WGS) entry which is preliminary data.</text>
</comment>
<dbReference type="SUPFAM" id="SSF75615">
    <property type="entry name" value="Siroheme synthase middle domains-like"/>
    <property type="match status" value="1"/>
</dbReference>
<dbReference type="OrthoDB" id="9773765at2"/>
<dbReference type="GO" id="GO:0004325">
    <property type="term" value="F:ferrochelatase activity"/>
    <property type="evidence" value="ECO:0007669"/>
    <property type="project" value="InterPro"/>
</dbReference>
<dbReference type="NCBIfam" id="TIGR01470">
    <property type="entry name" value="cysG_Nterm"/>
    <property type="match status" value="1"/>
</dbReference>
<evidence type="ECO:0000256" key="3">
    <source>
        <dbReference type="ARBA" id="ARBA00023002"/>
    </source>
</evidence>
<dbReference type="RefSeq" id="WP_088001533.1">
    <property type="nucleotide sequence ID" value="NZ_BMHB01000002.1"/>
</dbReference>
<name>A0A8J3AM11_9BACI</name>